<keyword evidence="1" id="KW-0677">Repeat</keyword>
<dbReference type="GO" id="GO:0005546">
    <property type="term" value="F:phosphatidylinositol-4,5-bisphosphate binding"/>
    <property type="evidence" value="ECO:0007669"/>
    <property type="project" value="TreeGrafter"/>
</dbReference>
<comment type="caution">
    <text evidence="3">The sequence shown here is derived from an EMBL/GenBank/DDBJ whole genome shotgun (WGS) entry which is preliminary data.</text>
</comment>
<feature type="non-terminal residue" evidence="3">
    <location>
        <position position="180"/>
    </location>
</feature>
<dbReference type="GO" id="GO:0051014">
    <property type="term" value="P:actin filament severing"/>
    <property type="evidence" value="ECO:0007669"/>
    <property type="project" value="TreeGrafter"/>
</dbReference>
<dbReference type="EMBL" id="JTDY01002390">
    <property type="protein sequence ID" value="KOB71511.1"/>
    <property type="molecule type" value="Genomic_DNA"/>
</dbReference>
<feature type="domain" description="Gelsolin-like" evidence="2">
    <location>
        <begin position="112"/>
        <end position="147"/>
    </location>
</feature>
<sequence>EQRQEEQALVGHPLLDRQRVYAGRVGRGRYPHALTYLAGGNPSGFNHVVTNAGATKRLIQVKGKRNVRVREVDPQISSMNSGDVFILDKDSDILVLVGEHARNVEKLKAISDAYILDTISGSIYVWIGKRATAAEKAEAMSKAQELFAAKKYPAWFTEPAIFKQYFTTWRDVGMSHSRLV</sequence>
<reference evidence="3 4" key="1">
    <citation type="journal article" date="2015" name="Genome Biol. Evol.">
        <title>The genome of winter moth (Operophtera brumata) provides a genomic perspective on sexual dimorphism and phenology.</title>
        <authorList>
            <person name="Derks M.F."/>
            <person name="Smit S."/>
            <person name="Salis L."/>
            <person name="Schijlen E."/>
            <person name="Bossers A."/>
            <person name="Mateman C."/>
            <person name="Pijl A.S."/>
            <person name="de Ridder D."/>
            <person name="Groenen M.A."/>
            <person name="Visser M.E."/>
            <person name="Megens H.J."/>
        </authorList>
    </citation>
    <scope>NUCLEOTIDE SEQUENCE [LARGE SCALE GENOMIC DNA]</scope>
    <source>
        <strain evidence="3">WM2013NL</strain>
        <tissue evidence="3">Head and thorax</tissue>
    </source>
</reference>
<gene>
    <name evidence="3" type="ORF">OBRU01_14024</name>
</gene>
<dbReference type="GO" id="GO:0051016">
    <property type="term" value="P:barbed-end actin filament capping"/>
    <property type="evidence" value="ECO:0007669"/>
    <property type="project" value="TreeGrafter"/>
</dbReference>
<dbReference type="GO" id="GO:0005737">
    <property type="term" value="C:cytoplasm"/>
    <property type="evidence" value="ECO:0007669"/>
    <property type="project" value="TreeGrafter"/>
</dbReference>
<dbReference type="InterPro" id="IPR029006">
    <property type="entry name" value="ADF-H/Gelsolin-like_dom_sf"/>
</dbReference>
<dbReference type="Proteomes" id="UP000037510">
    <property type="component" value="Unassembled WGS sequence"/>
</dbReference>
<proteinExistence type="predicted"/>
<dbReference type="GO" id="GO:0051015">
    <property type="term" value="F:actin filament binding"/>
    <property type="evidence" value="ECO:0007669"/>
    <property type="project" value="InterPro"/>
</dbReference>
<dbReference type="AlphaFoldDB" id="A0A0L7L897"/>
<dbReference type="Gene3D" id="3.40.20.10">
    <property type="entry name" value="Severin"/>
    <property type="match status" value="2"/>
</dbReference>
<organism evidence="3 4">
    <name type="scientific">Operophtera brumata</name>
    <name type="common">Winter moth</name>
    <name type="synonym">Phalaena brumata</name>
    <dbReference type="NCBI Taxonomy" id="104452"/>
    <lineage>
        <taxon>Eukaryota</taxon>
        <taxon>Metazoa</taxon>
        <taxon>Ecdysozoa</taxon>
        <taxon>Arthropoda</taxon>
        <taxon>Hexapoda</taxon>
        <taxon>Insecta</taxon>
        <taxon>Pterygota</taxon>
        <taxon>Neoptera</taxon>
        <taxon>Endopterygota</taxon>
        <taxon>Lepidoptera</taxon>
        <taxon>Glossata</taxon>
        <taxon>Ditrysia</taxon>
        <taxon>Geometroidea</taxon>
        <taxon>Geometridae</taxon>
        <taxon>Larentiinae</taxon>
        <taxon>Operophtera</taxon>
    </lineage>
</organism>
<accession>A0A0L7L897</accession>
<dbReference type="STRING" id="104452.A0A0L7L897"/>
<dbReference type="SUPFAM" id="SSF55753">
    <property type="entry name" value="Actin depolymerizing proteins"/>
    <property type="match status" value="2"/>
</dbReference>
<protein>
    <submittedName>
        <fullName evidence="3">Gelsolin</fullName>
    </submittedName>
</protein>
<feature type="non-terminal residue" evidence="3">
    <location>
        <position position="1"/>
    </location>
</feature>
<keyword evidence="4" id="KW-1185">Reference proteome</keyword>
<dbReference type="SMART" id="SM00262">
    <property type="entry name" value="GEL"/>
    <property type="match status" value="1"/>
</dbReference>
<dbReference type="GO" id="GO:0015629">
    <property type="term" value="C:actin cytoskeleton"/>
    <property type="evidence" value="ECO:0007669"/>
    <property type="project" value="TreeGrafter"/>
</dbReference>
<dbReference type="PANTHER" id="PTHR11977">
    <property type="entry name" value="VILLIN"/>
    <property type="match status" value="1"/>
</dbReference>
<dbReference type="InterPro" id="IPR007123">
    <property type="entry name" value="Gelsolin-like_dom"/>
</dbReference>
<evidence type="ECO:0000313" key="3">
    <source>
        <dbReference type="EMBL" id="KOB71511.1"/>
    </source>
</evidence>
<feature type="domain" description="Gelsolin-like" evidence="2">
    <location>
        <begin position="66"/>
        <end position="111"/>
    </location>
</feature>
<evidence type="ECO:0000256" key="1">
    <source>
        <dbReference type="ARBA" id="ARBA00022737"/>
    </source>
</evidence>
<evidence type="ECO:0000259" key="2">
    <source>
        <dbReference type="Pfam" id="PF00626"/>
    </source>
</evidence>
<name>A0A0L7L897_OPEBR</name>
<evidence type="ECO:0000313" key="4">
    <source>
        <dbReference type="Proteomes" id="UP000037510"/>
    </source>
</evidence>
<dbReference type="InterPro" id="IPR007122">
    <property type="entry name" value="Villin/Gelsolin"/>
</dbReference>
<dbReference type="PANTHER" id="PTHR11977:SF123">
    <property type="entry name" value="GELSOLIN"/>
    <property type="match status" value="1"/>
</dbReference>
<dbReference type="Pfam" id="PF00626">
    <property type="entry name" value="Gelsolin"/>
    <property type="match status" value="2"/>
</dbReference>
<dbReference type="GO" id="GO:0008154">
    <property type="term" value="P:actin polymerization or depolymerization"/>
    <property type="evidence" value="ECO:0007669"/>
    <property type="project" value="TreeGrafter"/>
</dbReference>